<reference evidence="2 3" key="1">
    <citation type="submission" date="2015-08" db="EMBL/GenBank/DDBJ databases">
        <title>Emmonsia species relationships and genome sequence.</title>
        <authorList>
            <person name="Cuomo C.A."/>
            <person name="Schwartz I.S."/>
            <person name="Kenyon C."/>
            <person name="De Hoog G.S."/>
            <person name="Govender N.P."/>
            <person name="Botha A."/>
            <person name="Moreno L."/>
            <person name="De Vries M."/>
            <person name="Munoz J.F."/>
            <person name="Stielow J.B."/>
        </authorList>
    </citation>
    <scope>NUCLEOTIDE SEQUENCE [LARGE SCALE GENOMIC DNA]</scope>
    <source>
        <strain evidence="2 3">EI222</strain>
    </source>
</reference>
<keyword evidence="3" id="KW-1185">Reference proteome</keyword>
<organism evidence="2 3">
    <name type="scientific">Blastomyces percursus</name>
    <dbReference type="NCBI Taxonomy" id="1658174"/>
    <lineage>
        <taxon>Eukaryota</taxon>
        <taxon>Fungi</taxon>
        <taxon>Dikarya</taxon>
        <taxon>Ascomycota</taxon>
        <taxon>Pezizomycotina</taxon>
        <taxon>Eurotiomycetes</taxon>
        <taxon>Eurotiomycetidae</taxon>
        <taxon>Onygenales</taxon>
        <taxon>Ajellomycetaceae</taxon>
        <taxon>Blastomyces</taxon>
    </lineage>
</organism>
<dbReference type="Proteomes" id="UP000242791">
    <property type="component" value="Unassembled WGS sequence"/>
</dbReference>
<protein>
    <submittedName>
        <fullName evidence="2">Uncharacterized protein</fullName>
    </submittedName>
</protein>
<name>A0A1J9Q015_9EURO</name>
<evidence type="ECO:0000313" key="3">
    <source>
        <dbReference type="Proteomes" id="UP000242791"/>
    </source>
</evidence>
<evidence type="ECO:0000256" key="1">
    <source>
        <dbReference type="SAM" id="MobiDB-lite"/>
    </source>
</evidence>
<feature type="region of interest" description="Disordered" evidence="1">
    <location>
        <begin position="74"/>
        <end position="99"/>
    </location>
</feature>
<evidence type="ECO:0000313" key="2">
    <source>
        <dbReference type="EMBL" id="OJD09599.1"/>
    </source>
</evidence>
<dbReference type="AlphaFoldDB" id="A0A1J9Q015"/>
<sequence>MLQRESRTLNHRNTIADEGRSKPSALRTGSGQGAKAIATISELERQVYVHDRGRTTRSTCNLFIIHSSLPRITAEKMSSTDITSSSGLANSSTLGLSER</sequence>
<dbReference type="EMBL" id="LGTZ01003517">
    <property type="protein sequence ID" value="OJD09599.1"/>
    <property type="molecule type" value="Genomic_DNA"/>
</dbReference>
<feature type="region of interest" description="Disordered" evidence="1">
    <location>
        <begin position="1"/>
        <end position="34"/>
    </location>
</feature>
<proteinExistence type="predicted"/>
<feature type="compositionally biased region" description="Polar residues" evidence="1">
    <location>
        <begin position="76"/>
        <end position="99"/>
    </location>
</feature>
<gene>
    <name evidence="2" type="ORF">ACJ73_10197</name>
</gene>
<dbReference type="VEuPathDB" id="FungiDB:ACJ73_10197"/>
<accession>A0A1J9Q015</accession>
<feature type="compositionally biased region" description="Basic and acidic residues" evidence="1">
    <location>
        <begin position="1"/>
        <end position="21"/>
    </location>
</feature>
<comment type="caution">
    <text evidence="2">The sequence shown here is derived from an EMBL/GenBank/DDBJ whole genome shotgun (WGS) entry which is preliminary data.</text>
</comment>